<name>A0A9D4FF36_DREPO</name>
<organism evidence="1 2">
    <name type="scientific">Dreissena polymorpha</name>
    <name type="common">Zebra mussel</name>
    <name type="synonym">Mytilus polymorpha</name>
    <dbReference type="NCBI Taxonomy" id="45954"/>
    <lineage>
        <taxon>Eukaryota</taxon>
        <taxon>Metazoa</taxon>
        <taxon>Spiralia</taxon>
        <taxon>Lophotrochozoa</taxon>
        <taxon>Mollusca</taxon>
        <taxon>Bivalvia</taxon>
        <taxon>Autobranchia</taxon>
        <taxon>Heteroconchia</taxon>
        <taxon>Euheterodonta</taxon>
        <taxon>Imparidentia</taxon>
        <taxon>Neoheterodontei</taxon>
        <taxon>Myida</taxon>
        <taxon>Dreissenoidea</taxon>
        <taxon>Dreissenidae</taxon>
        <taxon>Dreissena</taxon>
    </lineage>
</organism>
<accession>A0A9D4FF36</accession>
<protein>
    <submittedName>
        <fullName evidence="1">Uncharacterized protein</fullName>
    </submittedName>
</protein>
<gene>
    <name evidence="1" type="ORF">DPMN_150265</name>
</gene>
<proteinExistence type="predicted"/>
<reference evidence="1" key="1">
    <citation type="journal article" date="2019" name="bioRxiv">
        <title>The Genome of the Zebra Mussel, Dreissena polymorpha: A Resource for Invasive Species Research.</title>
        <authorList>
            <person name="McCartney M.A."/>
            <person name="Auch B."/>
            <person name="Kono T."/>
            <person name="Mallez S."/>
            <person name="Zhang Y."/>
            <person name="Obille A."/>
            <person name="Becker A."/>
            <person name="Abrahante J.E."/>
            <person name="Garbe J."/>
            <person name="Badalamenti J.P."/>
            <person name="Herman A."/>
            <person name="Mangelson H."/>
            <person name="Liachko I."/>
            <person name="Sullivan S."/>
            <person name="Sone E.D."/>
            <person name="Koren S."/>
            <person name="Silverstein K.A.T."/>
            <person name="Beckman K.B."/>
            <person name="Gohl D.M."/>
        </authorList>
    </citation>
    <scope>NUCLEOTIDE SEQUENCE</scope>
    <source>
        <strain evidence="1">Duluth1</strain>
        <tissue evidence="1">Whole animal</tissue>
    </source>
</reference>
<dbReference type="Proteomes" id="UP000828390">
    <property type="component" value="Unassembled WGS sequence"/>
</dbReference>
<evidence type="ECO:0000313" key="2">
    <source>
        <dbReference type="Proteomes" id="UP000828390"/>
    </source>
</evidence>
<keyword evidence="2" id="KW-1185">Reference proteome</keyword>
<sequence length="53" mass="5494">MGVKLAHRSVIDISSASHECVSGTAPGSTFQISIHVESVTANPEPAQHCSATF</sequence>
<evidence type="ECO:0000313" key="1">
    <source>
        <dbReference type="EMBL" id="KAH3796696.1"/>
    </source>
</evidence>
<dbReference type="EMBL" id="JAIWYP010000007">
    <property type="protein sequence ID" value="KAH3796696.1"/>
    <property type="molecule type" value="Genomic_DNA"/>
</dbReference>
<comment type="caution">
    <text evidence="1">The sequence shown here is derived from an EMBL/GenBank/DDBJ whole genome shotgun (WGS) entry which is preliminary data.</text>
</comment>
<dbReference type="AlphaFoldDB" id="A0A9D4FF36"/>
<reference evidence="1" key="2">
    <citation type="submission" date="2020-11" db="EMBL/GenBank/DDBJ databases">
        <authorList>
            <person name="McCartney M.A."/>
            <person name="Auch B."/>
            <person name="Kono T."/>
            <person name="Mallez S."/>
            <person name="Becker A."/>
            <person name="Gohl D.M."/>
            <person name="Silverstein K.A.T."/>
            <person name="Koren S."/>
            <person name="Bechman K.B."/>
            <person name="Herman A."/>
            <person name="Abrahante J.E."/>
            <person name="Garbe J."/>
        </authorList>
    </citation>
    <scope>NUCLEOTIDE SEQUENCE</scope>
    <source>
        <strain evidence="1">Duluth1</strain>
        <tissue evidence="1">Whole animal</tissue>
    </source>
</reference>